<dbReference type="EMBL" id="CP018099">
    <property type="protein sequence ID" value="APF18063.1"/>
    <property type="molecule type" value="Genomic_DNA"/>
</dbReference>
<dbReference type="KEGG" id="caby:Cabys_1314"/>
<dbReference type="SUPFAM" id="SSF52540">
    <property type="entry name" value="P-loop containing nucleoside triphosphate hydrolases"/>
    <property type="match status" value="1"/>
</dbReference>
<gene>
    <name evidence="2" type="ORF">Cabys_1314</name>
    <name evidence="3" type="ORF">Calab_2495</name>
</gene>
<dbReference type="Gene3D" id="3.40.50.300">
    <property type="entry name" value="P-loop containing nucleotide triphosphate hydrolases"/>
    <property type="match status" value="1"/>
</dbReference>
<keyword evidence="2" id="KW-0808">Transferase</keyword>
<dbReference type="STRING" id="880073.Cabys_1314"/>
<dbReference type="EMBL" id="CM001402">
    <property type="protein sequence ID" value="EHO42105.1"/>
    <property type="molecule type" value="Genomic_DNA"/>
</dbReference>
<evidence type="ECO:0000256" key="1">
    <source>
        <dbReference type="SAM" id="Coils"/>
    </source>
</evidence>
<organism evidence="3 4">
    <name type="scientific">Caldithrix abyssi DSM 13497</name>
    <dbReference type="NCBI Taxonomy" id="880073"/>
    <lineage>
        <taxon>Bacteria</taxon>
        <taxon>Pseudomonadati</taxon>
        <taxon>Calditrichota</taxon>
        <taxon>Calditrichia</taxon>
        <taxon>Calditrichales</taxon>
        <taxon>Calditrichaceae</taxon>
        <taxon>Caldithrix</taxon>
    </lineage>
</organism>
<dbReference type="PANTHER" id="PTHR36451:SF1">
    <property type="entry name" value="OMEGA-HYDROXY-BETA-DIHYDROMENAQUINONE-9 SULFOTRANSFERASE STF3"/>
    <property type="match status" value="1"/>
</dbReference>
<dbReference type="InterPro" id="IPR052736">
    <property type="entry name" value="Stf3_sulfotransferase"/>
</dbReference>
<dbReference type="Proteomes" id="UP000004671">
    <property type="component" value="Chromosome"/>
</dbReference>
<feature type="coiled-coil region" evidence="1">
    <location>
        <begin position="236"/>
        <end position="263"/>
    </location>
</feature>
<evidence type="ECO:0000313" key="2">
    <source>
        <dbReference type="EMBL" id="APF18063.1"/>
    </source>
</evidence>
<dbReference type="Proteomes" id="UP000183868">
    <property type="component" value="Chromosome"/>
</dbReference>
<evidence type="ECO:0000313" key="4">
    <source>
        <dbReference type="Proteomes" id="UP000004671"/>
    </source>
</evidence>
<dbReference type="InterPro" id="IPR027417">
    <property type="entry name" value="P-loop_NTPase"/>
</dbReference>
<reference evidence="2 5" key="2">
    <citation type="submission" date="2016-11" db="EMBL/GenBank/DDBJ databases">
        <title>Genomic analysis of Caldithrix abyssi and proposal of a novel bacterial phylum Caldithrichaeota.</title>
        <authorList>
            <person name="Kublanov I."/>
            <person name="Sigalova O."/>
            <person name="Gavrilov S."/>
            <person name="Lebedinsky A."/>
            <person name="Ivanova N."/>
            <person name="Daum C."/>
            <person name="Reddy T."/>
            <person name="Klenk H.P."/>
            <person name="Goker M."/>
            <person name="Reva O."/>
            <person name="Miroshnichenko M."/>
            <person name="Kyprides N."/>
            <person name="Woyke T."/>
            <person name="Gelfand M."/>
        </authorList>
    </citation>
    <scope>NUCLEOTIDE SEQUENCE [LARGE SCALE GENOMIC DNA]</scope>
    <source>
        <strain evidence="2 5">LF13</strain>
    </source>
</reference>
<dbReference type="RefSeq" id="WP_006929338.1">
    <property type="nucleotide sequence ID" value="NZ_CM001402.1"/>
</dbReference>
<dbReference type="InParanoid" id="H1XND4"/>
<dbReference type="PaxDb" id="880073-Calab_2495"/>
<accession>H1XND4</accession>
<evidence type="ECO:0000313" key="3">
    <source>
        <dbReference type="EMBL" id="EHO42105.1"/>
    </source>
</evidence>
<keyword evidence="4" id="KW-1185">Reference proteome</keyword>
<dbReference type="eggNOG" id="ENOG502Z7IQ">
    <property type="taxonomic scope" value="Bacteria"/>
</dbReference>
<dbReference type="OrthoDB" id="9800698at2"/>
<dbReference type="GO" id="GO:0016740">
    <property type="term" value="F:transferase activity"/>
    <property type="evidence" value="ECO:0007669"/>
    <property type="project" value="UniProtKB-KW"/>
</dbReference>
<dbReference type="Pfam" id="PF13469">
    <property type="entry name" value="Sulfotransfer_3"/>
    <property type="match status" value="1"/>
</dbReference>
<proteinExistence type="predicted"/>
<name>H1XND4_CALAY</name>
<reference evidence="3 4" key="1">
    <citation type="submission" date="2011-09" db="EMBL/GenBank/DDBJ databases">
        <title>The permanent draft genome of Caldithrix abyssi DSM 13497.</title>
        <authorList>
            <consortium name="US DOE Joint Genome Institute (JGI-PGF)"/>
            <person name="Lucas S."/>
            <person name="Han J."/>
            <person name="Lapidus A."/>
            <person name="Bruce D."/>
            <person name="Goodwin L."/>
            <person name="Pitluck S."/>
            <person name="Peters L."/>
            <person name="Kyrpides N."/>
            <person name="Mavromatis K."/>
            <person name="Ivanova N."/>
            <person name="Mikhailova N."/>
            <person name="Chertkov O."/>
            <person name="Detter J.C."/>
            <person name="Tapia R."/>
            <person name="Han C."/>
            <person name="Land M."/>
            <person name="Hauser L."/>
            <person name="Markowitz V."/>
            <person name="Cheng J.-F."/>
            <person name="Hugenholtz P."/>
            <person name="Woyke T."/>
            <person name="Wu D."/>
            <person name="Spring S."/>
            <person name="Brambilla E."/>
            <person name="Klenk H.-P."/>
            <person name="Eisen J.A."/>
        </authorList>
    </citation>
    <scope>NUCLEOTIDE SEQUENCE [LARGE SCALE GENOMIC DNA]</scope>
    <source>
        <strain evidence="3 4">DSM 13497</strain>
    </source>
</reference>
<keyword evidence="1" id="KW-0175">Coiled coil</keyword>
<protein>
    <submittedName>
        <fullName evidence="2">Sulfotransferase family protein</fullName>
    </submittedName>
</protein>
<evidence type="ECO:0000313" key="5">
    <source>
        <dbReference type="Proteomes" id="UP000183868"/>
    </source>
</evidence>
<dbReference type="HOGENOM" id="CLU_051167_0_0_0"/>
<dbReference type="PANTHER" id="PTHR36451">
    <property type="entry name" value="PAPS-DEPENDENT SULFOTRANSFERASE STF3"/>
    <property type="match status" value="1"/>
</dbReference>
<sequence length="360" mass="43110">METLIGLKTNEWWKLYRLNMFHLPLNQIPNCLKLTILSIRNSIYARKEAEEFGQQIEETEIRKPPVFILGHWRSGTTLLHKLLSKDPQFAFPNVYEVYNPWTFLITEKLLKDRLEKLPPEKRPMDNVVVAYNDPAEDEFALSLMSLKSPLIGWAFPIHEAYFDRYLTMHNISEEERQEWKKWFVYFLKKLTLLYKKQLVLKSPHHTARVKTLLEIFPDAKFIHIARDPYRIFQSTVNLYKNTVAKLSMQKRDLEKDIEAIINRYKAMYDFYFEERQLIKPGHLVEIKFEDLEKDFVTGIEQIYDALKIDGWPTYKPILQAYMESQPPYKKNTYAPIDEKWKAKINTVWQKTFSEWGYPLQ</sequence>
<dbReference type="AlphaFoldDB" id="H1XND4"/>